<sequence>MVLKFSLDVMKLQITIGKYLALLPFEWDEKSECFKVTENRHRLYQLKISMNFLFLLYTFSSIRLFYPVFSGSQSPSFLILNTFFASIHAATIVAVIANLASAKSMEQLFRCNKVFDRVNLDI</sequence>
<reference evidence="2 3" key="1">
    <citation type="submission" date="2024-08" db="EMBL/GenBank/DDBJ databases">
        <authorList>
            <person name="Cucini C."/>
            <person name="Frati F."/>
        </authorList>
    </citation>
    <scope>NUCLEOTIDE SEQUENCE [LARGE SCALE GENOMIC DNA]</scope>
</reference>
<protein>
    <submittedName>
        <fullName evidence="2">Uncharacterized protein</fullName>
    </submittedName>
</protein>
<dbReference type="Proteomes" id="UP001642540">
    <property type="component" value="Unassembled WGS sequence"/>
</dbReference>
<keyword evidence="1" id="KW-1133">Transmembrane helix</keyword>
<comment type="caution">
    <text evidence="2">The sequence shown here is derived from an EMBL/GenBank/DDBJ whole genome shotgun (WGS) entry which is preliminary data.</text>
</comment>
<proteinExistence type="predicted"/>
<keyword evidence="1" id="KW-0472">Membrane</keyword>
<keyword evidence="1" id="KW-0812">Transmembrane</keyword>
<gene>
    <name evidence="2" type="ORF">ODALV1_LOCUS30961</name>
</gene>
<evidence type="ECO:0000256" key="1">
    <source>
        <dbReference type="SAM" id="Phobius"/>
    </source>
</evidence>
<keyword evidence="3" id="KW-1185">Reference proteome</keyword>
<name>A0ABP1S851_9HEXA</name>
<dbReference type="EMBL" id="CAXLJM020000164">
    <property type="protein sequence ID" value="CAL8146868.1"/>
    <property type="molecule type" value="Genomic_DNA"/>
</dbReference>
<feature type="transmembrane region" description="Helical" evidence="1">
    <location>
        <begin position="78"/>
        <end position="100"/>
    </location>
</feature>
<accession>A0ABP1S851</accession>
<feature type="transmembrane region" description="Helical" evidence="1">
    <location>
        <begin position="48"/>
        <end position="66"/>
    </location>
</feature>
<organism evidence="2 3">
    <name type="scientific">Orchesella dallaii</name>
    <dbReference type="NCBI Taxonomy" id="48710"/>
    <lineage>
        <taxon>Eukaryota</taxon>
        <taxon>Metazoa</taxon>
        <taxon>Ecdysozoa</taxon>
        <taxon>Arthropoda</taxon>
        <taxon>Hexapoda</taxon>
        <taxon>Collembola</taxon>
        <taxon>Entomobryomorpha</taxon>
        <taxon>Entomobryoidea</taxon>
        <taxon>Orchesellidae</taxon>
        <taxon>Orchesellinae</taxon>
        <taxon>Orchesella</taxon>
    </lineage>
</organism>
<evidence type="ECO:0000313" key="2">
    <source>
        <dbReference type="EMBL" id="CAL8146868.1"/>
    </source>
</evidence>
<evidence type="ECO:0000313" key="3">
    <source>
        <dbReference type="Proteomes" id="UP001642540"/>
    </source>
</evidence>
<feature type="non-terminal residue" evidence="2">
    <location>
        <position position="122"/>
    </location>
</feature>